<dbReference type="Pfam" id="PF08447">
    <property type="entry name" value="PAS_3"/>
    <property type="match status" value="1"/>
</dbReference>
<dbReference type="Pfam" id="PF00512">
    <property type="entry name" value="HisKA"/>
    <property type="match status" value="1"/>
</dbReference>
<organism evidence="20 21">
    <name type="scientific">Prosthecobacter fluviatilis</name>
    <dbReference type="NCBI Taxonomy" id="445931"/>
    <lineage>
        <taxon>Bacteria</taxon>
        <taxon>Pseudomonadati</taxon>
        <taxon>Verrucomicrobiota</taxon>
        <taxon>Verrucomicrobiia</taxon>
        <taxon>Verrucomicrobiales</taxon>
        <taxon>Verrucomicrobiaceae</taxon>
        <taxon>Prosthecobacter</taxon>
    </lineage>
</organism>
<dbReference type="InterPro" id="IPR000700">
    <property type="entry name" value="PAS-assoc_C"/>
</dbReference>
<dbReference type="Proteomes" id="UP001596052">
    <property type="component" value="Unassembled WGS sequence"/>
</dbReference>
<dbReference type="PROSITE" id="PS50894">
    <property type="entry name" value="HPT"/>
    <property type="match status" value="1"/>
</dbReference>
<keyword evidence="21" id="KW-1185">Reference proteome</keyword>
<feature type="coiled-coil region" evidence="14">
    <location>
        <begin position="952"/>
        <end position="979"/>
    </location>
</feature>
<protein>
    <recommendedName>
        <fullName evidence="3">histidine kinase</fullName>
        <ecNumber evidence="3">2.7.13.3</ecNumber>
    </recommendedName>
</protein>
<dbReference type="SUPFAM" id="SSF47384">
    <property type="entry name" value="Homodimeric domain of signal transducing histidine kinase"/>
    <property type="match status" value="1"/>
</dbReference>
<dbReference type="SUPFAM" id="SSF55874">
    <property type="entry name" value="ATPase domain of HSP90 chaperone/DNA topoisomerase II/histidine kinase"/>
    <property type="match status" value="1"/>
</dbReference>
<keyword evidence="4" id="KW-1003">Cell membrane</keyword>
<comment type="caution">
    <text evidence="20">The sequence shown here is derived from an EMBL/GenBank/DDBJ whole genome shotgun (WGS) entry which is preliminary data.</text>
</comment>
<proteinExistence type="predicted"/>
<dbReference type="PROSITE" id="PS50110">
    <property type="entry name" value="RESPONSE_REGULATORY"/>
    <property type="match status" value="2"/>
</dbReference>
<dbReference type="SUPFAM" id="SSF47226">
    <property type="entry name" value="Histidine-containing phosphotransfer domain, HPT domain"/>
    <property type="match status" value="1"/>
</dbReference>
<feature type="domain" description="Histidine kinase" evidence="15">
    <location>
        <begin position="346"/>
        <end position="567"/>
    </location>
</feature>
<evidence type="ECO:0000259" key="16">
    <source>
        <dbReference type="PROSITE" id="PS50110"/>
    </source>
</evidence>
<evidence type="ECO:0000256" key="2">
    <source>
        <dbReference type="ARBA" id="ARBA00004651"/>
    </source>
</evidence>
<dbReference type="InterPro" id="IPR001789">
    <property type="entry name" value="Sig_transdc_resp-reg_receiver"/>
</dbReference>
<feature type="domain" description="Response regulatory" evidence="16">
    <location>
        <begin position="586"/>
        <end position="707"/>
    </location>
</feature>
<dbReference type="SMART" id="SM00091">
    <property type="entry name" value="PAS"/>
    <property type="match status" value="2"/>
</dbReference>
<gene>
    <name evidence="20" type="ORF">ACFQDI_18265</name>
</gene>
<dbReference type="Gene3D" id="1.10.287.130">
    <property type="match status" value="1"/>
</dbReference>
<name>A0ABW0KW59_9BACT</name>
<feature type="modified residue" description="Phosphohistidine" evidence="12">
    <location>
        <position position="922"/>
    </location>
</feature>
<dbReference type="InterPro" id="IPR035965">
    <property type="entry name" value="PAS-like_dom_sf"/>
</dbReference>
<keyword evidence="8" id="KW-0067">ATP-binding</keyword>
<dbReference type="Gene3D" id="3.40.50.2300">
    <property type="match status" value="2"/>
</dbReference>
<dbReference type="Gene3D" id="3.30.450.20">
    <property type="entry name" value="PAS domain"/>
    <property type="match status" value="2"/>
</dbReference>
<keyword evidence="14" id="KW-0175">Coiled coil</keyword>
<evidence type="ECO:0000256" key="7">
    <source>
        <dbReference type="ARBA" id="ARBA00022741"/>
    </source>
</evidence>
<dbReference type="PRINTS" id="PR00344">
    <property type="entry name" value="BCTRLSENSOR"/>
</dbReference>
<dbReference type="Pfam" id="PF08448">
    <property type="entry name" value="PAS_4"/>
    <property type="match status" value="1"/>
</dbReference>
<dbReference type="InterPro" id="IPR003594">
    <property type="entry name" value="HATPase_dom"/>
</dbReference>
<dbReference type="RefSeq" id="WP_377169454.1">
    <property type="nucleotide sequence ID" value="NZ_JBHSMQ010000007.1"/>
</dbReference>
<dbReference type="CDD" id="cd17546">
    <property type="entry name" value="REC_hyHK_CKI1_RcsC-like"/>
    <property type="match status" value="1"/>
</dbReference>
<dbReference type="SUPFAM" id="SSF52172">
    <property type="entry name" value="CheY-like"/>
    <property type="match status" value="2"/>
</dbReference>
<dbReference type="Pfam" id="PF02518">
    <property type="entry name" value="HATPase_c"/>
    <property type="match status" value="1"/>
</dbReference>
<dbReference type="CDD" id="cd16922">
    <property type="entry name" value="HATPase_EvgS-ArcB-TorS-like"/>
    <property type="match status" value="1"/>
</dbReference>
<dbReference type="PROSITE" id="PS50113">
    <property type="entry name" value="PAC"/>
    <property type="match status" value="1"/>
</dbReference>
<evidence type="ECO:0000256" key="13">
    <source>
        <dbReference type="PROSITE-ProRule" id="PRU00169"/>
    </source>
</evidence>
<dbReference type="InterPro" id="IPR005467">
    <property type="entry name" value="His_kinase_dom"/>
</dbReference>
<dbReference type="SMART" id="SM00388">
    <property type="entry name" value="HisKA"/>
    <property type="match status" value="1"/>
</dbReference>
<reference evidence="21" key="1">
    <citation type="journal article" date="2019" name="Int. J. Syst. Evol. Microbiol.">
        <title>The Global Catalogue of Microorganisms (GCM) 10K type strain sequencing project: providing services to taxonomists for standard genome sequencing and annotation.</title>
        <authorList>
            <consortium name="The Broad Institute Genomics Platform"/>
            <consortium name="The Broad Institute Genome Sequencing Center for Infectious Disease"/>
            <person name="Wu L."/>
            <person name="Ma J."/>
        </authorList>
    </citation>
    <scope>NUCLEOTIDE SEQUENCE [LARGE SCALE GENOMIC DNA]</scope>
    <source>
        <strain evidence="21">CGMCC 4.1469</strain>
    </source>
</reference>
<dbReference type="InterPro" id="IPR003661">
    <property type="entry name" value="HisK_dim/P_dom"/>
</dbReference>
<dbReference type="NCBIfam" id="TIGR00229">
    <property type="entry name" value="sensory_box"/>
    <property type="match status" value="2"/>
</dbReference>
<dbReference type="SMART" id="SM00387">
    <property type="entry name" value="HATPase_c"/>
    <property type="match status" value="1"/>
</dbReference>
<sequence>MPDVAQPAHAPADRATAAVCAPSLSSIEEHYKLLSCLLDYIPDRIYFKDRQGAFVLVSRSEAEYLGAADPAEVIGKTDFDYFEHSLAQAAMEDELELMRRGRSITGKEEKKRLLDGRTGWALVTKIPLRDADGGIIGTCGISKDITALKETEEALYKANAALASQKALLEQSMAELQQTKQELVQQLAMRERVEDELVRAKREAEEASSGLGPFFQVALDMLCIAGMDGYFKRINPAFYNTLGYTVKEMLSRPFLHFVHPEDRPKTVDAMGQLEAGLNLVNFVNRYLHKDGCYLWIEWTAAPNADKTAIYAAARNITLRIQAEDDLRMARAAAEAANQAKSTFLANMSHEIRTPMNGVLGMTELLLNTRMTPDQRGYLNLVRQSADSLMTVLNDILDFSKIEAGKMDLEKHEFDLRDSIGDTLQTLAIRSAEKEIELAYLVKPDVPDCLIGDIGRLRQIILNLVGNAIKFTPRGEVVVELRLESRTETQVTLHVKVSDTGIGIAKEKQAHVFESFTQAESSTTRRFGGTGLGLSISRQLAELMEGRMWLESEPGRGSTFHFTAQFELAPQKPHATRLLPEKLRDHQVLVVDDNATNRTILEEMLRSWELQPVLATSGAEALDILEKAQADGRPVPLMLLDLMMPEMDGAEVCRQARQRLGDTAPKILILSSGGNLTAQIGDKDLVYERCLTKPVKHSDLLDTISRVMGCLVADEKTGLVHDTAGQQSAAPMKLLLAEDGRVNQIIAIKMLEDRGHHVTLAGNGREALELLASQTFDAILMDIQMPEMNGLEATQAIRENEARTGGHIPIIAMTANAMKGDREQCLAAGMDDYIAKPIHSAQLYPLLEKYASRSHDETADPLPSSCGREAPVFDAEAFADNIGDGPLMLELIRLFFEESQPMLGNACLALHELDAEALHHAAHSLQGLVGNYAATPAYNAVCALTQCARRGNLLQAGRLLAEVTEEIAKLREALLAFEKEIE</sequence>
<feature type="domain" description="PAS" evidence="17">
    <location>
        <begin position="228"/>
        <end position="263"/>
    </location>
</feature>
<comment type="catalytic activity">
    <reaction evidence="1">
        <text>ATP + protein L-histidine = ADP + protein N-phospho-L-histidine.</text>
        <dbReference type="EC" id="2.7.13.3"/>
    </reaction>
</comment>
<evidence type="ECO:0000259" key="18">
    <source>
        <dbReference type="PROSITE" id="PS50113"/>
    </source>
</evidence>
<comment type="subcellular location">
    <subcellularLocation>
        <location evidence="2">Cell membrane</location>
        <topology evidence="2">Multi-pass membrane protein</topology>
    </subcellularLocation>
</comment>
<feature type="domain" description="PAC" evidence="18">
    <location>
        <begin position="105"/>
        <end position="157"/>
    </location>
</feature>
<evidence type="ECO:0000256" key="8">
    <source>
        <dbReference type="ARBA" id="ARBA00022840"/>
    </source>
</evidence>
<evidence type="ECO:0000256" key="3">
    <source>
        <dbReference type="ARBA" id="ARBA00012438"/>
    </source>
</evidence>
<evidence type="ECO:0000256" key="10">
    <source>
        <dbReference type="ARBA" id="ARBA00023012"/>
    </source>
</evidence>
<dbReference type="InterPro" id="IPR036641">
    <property type="entry name" value="HPT_dom_sf"/>
</dbReference>
<evidence type="ECO:0000259" key="15">
    <source>
        <dbReference type="PROSITE" id="PS50109"/>
    </source>
</evidence>
<dbReference type="InterPro" id="IPR011006">
    <property type="entry name" value="CheY-like_superfamily"/>
</dbReference>
<dbReference type="Pfam" id="PF01627">
    <property type="entry name" value="Hpt"/>
    <property type="match status" value="1"/>
</dbReference>
<evidence type="ECO:0000259" key="19">
    <source>
        <dbReference type="PROSITE" id="PS50894"/>
    </source>
</evidence>
<dbReference type="EC" id="2.7.13.3" evidence="3"/>
<keyword evidence="6" id="KW-0812">Transmembrane</keyword>
<dbReference type="PROSITE" id="PS50109">
    <property type="entry name" value="HIS_KIN"/>
    <property type="match status" value="1"/>
</dbReference>
<evidence type="ECO:0000313" key="20">
    <source>
        <dbReference type="EMBL" id="MFC5456817.1"/>
    </source>
</evidence>
<dbReference type="PANTHER" id="PTHR45339">
    <property type="entry name" value="HYBRID SIGNAL TRANSDUCTION HISTIDINE KINASE J"/>
    <property type="match status" value="1"/>
</dbReference>
<keyword evidence="5 13" id="KW-0597">Phosphoprotein</keyword>
<evidence type="ECO:0000256" key="1">
    <source>
        <dbReference type="ARBA" id="ARBA00000085"/>
    </source>
</evidence>
<dbReference type="PROSITE" id="PS50112">
    <property type="entry name" value="PAS"/>
    <property type="match status" value="1"/>
</dbReference>
<evidence type="ECO:0000256" key="6">
    <source>
        <dbReference type="ARBA" id="ARBA00022692"/>
    </source>
</evidence>
<evidence type="ECO:0000256" key="12">
    <source>
        <dbReference type="PROSITE-ProRule" id="PRU00110"/>
    </source>
</evidence>
<evidence type="ECO:0000256" key="5">
    <source>
        <dbReference type="ARBA" id="ARBA00022553"/>
    </source>
</evidence>
<evidence type="ECO:0000256" key="14">
    <source>
        <dbReference type="SAM" id="Coils"/>
    </source>
</evidence>
<dbReference type="EMBL" id="JBHSMQ010000007">
    <property type="protein sequence ID" value="MFC5456817.1"/>
    <property type="molecule type" value="Genomic_DNA"/>
</dbReference>
<feature type="domain" description="HPt" evidence="19">
    <location>
        <begin position="883"/>
        <end position="976"/>
    </location>
</feature>
<dbReference type="SMART" id="SM00448">
    <property type="entry name" value="REC"/>
    <property type="match status" value="2"/>
</dbReference>
<evidence type="ECO:0000313" key="21">
    <source>
        <dbReference type="Proteomes" id="UP001596052"/>
    </source>
</evidence>
<dbReference type="SUPFAM" id="SSF55785">
    <property type="entry name" value="PYP-like sensor domain (PAS domain)"/>
    <property type="match status" value="2"/>
</dbReference>
<keyword evidence="9" id="KW-1133">Transmembrane helix</keyword>
<dbReference type="InterPro" id="IPR013655">
    <property type="entry name" value="PAS_fold_3"/>
</dbReference>
<dbReference type="InterPro" id="IPR004358">
    <property type="entry name" value="Sig_transdc_His_kin-like_C"/>
</dbReference>
<dbReference type="CDD" id="cd00082">
    <property type="entry name" value="HisKA"/>
    <property type="match status" value="1"/>
</dbReference>
<keyword evidence="11" id="KW-0472">Membrane</keyword>
<feature type="modified residue" description="4-aspartylphosphate" evidence="13">
    <location>
        <position position="781"/>
    </location>
</feature>
<evidence type="ECO:0000256" key="11">
    <source>
        <dbReference type="ARBA" id="ARBA00023136"/>
    </source>
</evidence>
<keyword evidence="10" id="KW-0902">Two-component regulatory system</keyword>
<accession>A0ABW0KW59</accession>
<feature type="coiled-coil region" evidence="14">
    <location>
        <begin position="159"/>
        <end position="210"/>
    </location>
</feature>
<feature type="modified residue" description="4-aspartylphosphate" evidence="13">
    <location>
        <position position="640"/>
    </location>
</feature>
<dbReference type="InterPro" id="IPR036890">
    <property type="entry name" value="HATPase_C_sf"/>
</dbReference>
<evidence type="ECO:0000256" key="4">
    <source>
        <dbReference type="ARBA" id="ARBA00022475"/>
    </source>
</evidence>
<dbReference type="InterPro" id="IPR000014">
    <property type="entry name" value="PAS"/>
</dbReference>
<dbReference type="InterPro" id="IPR013656">
    <property type="entry name" value="PAS_4"/>
</dbReference>
<feature type="domain" description="Response regulatory" evidence="16">
    <location>
        <begin position="732"/>
        <end position="850"/>
    </location>
</feature>
<dbReference type="InterPro" id="IPR008207">
    <property type="entry name" value="Sig_transdc_His_kin_Hpt_dom"/>
</dbReference>
<dbReference type="Gene3D" id="3.30.565.10">
    <property type="entry name" value="Histidine kinase-like ATPase, C-terminal domain"/>
    <property type="match status" value="1"/>
</dbReference>
<keyword evidence="7" id="KW-0547">Nucleotide-binding</keyword>
<dbReference type="CDD" id="cd00130">
    <property type="entry name" value="PAS"/>
    <property type="match status" value="2"/>
</dbReference>
<dbReference type="InterPro" id="IPR036097">
    <property type="entry name" value="HisK_dim/P_sf"/>
</dbReference>
<dbReference type="Gene3D" id="1.20.120.160">
    <property type="entry name" value="HPT domain"/>
    <property type="match status" value="1"/>
</dbReference>
<dbReference type="Pfam" id="PF00072">
    <property type="entry name" value="Response_reg"/>
    <property type="match status" value="2"/>
</dbReference>
<evidence type="ECO:0000259" key="17">
    <source>
        <dbReference type="PROSITE" id="PS50112"/>
    </source>
</evidence>
<dbReference type="PANTHER" id="PTHR45339:SF1">
    <property type="entry name" value="HYBRID SIGNAL TRANSDUCTION HISTIDINE KINASE J"/>
    <property type="match status" value="1"/>
</dbReference>
<evidence type="ECO:0000256" key="9">
    <source>
        <dbReference type="ARBA" id="ARBA00022989"/>
    </source>
</evidence>